<gene>
    <name evidence="8" type="ORF">F3B53_15750</name>
</gene>
<dbReference type="CDD" id="cd05246">
    <property type="entry name" value="dTDP_GD_SDR_e"/>
    <property type="match status" value="1"/>
</dbReference>
<accession>A0A6A1XGV3</accession>
<evidence type="ECO:0000313" key="8">
    <source>
        <dbReference type="EMBL" id="KAB1324943.1"/>
    </source>
</evidence>
<keyword evidence="6" id="KW-0456">Lyase</keyword>
<dbReference type="RefSeq" id="WP_055234735.1">
    <property type="nucleotide sequence ID" value="NZ_CP113514.1"/>
</dbReference>
<dbReference type="EC" id="4.2.1.46" evidence="4"/>
<keyword evidence="5" id="KW-0520">NAD</keyword>
<protein>
    <recommendedName>
        <fullName evidence="4">dTDP-glucose 4,6-dehydratase</fullName>
        <ecNumber evidence="4">4.2.1.46</ecNumber>
    </recommendedName>
</protein>
<sequence>MKRNIVITGGAGFIGSHVVRLFVNKYSEYNIINLDKLTYAGNLANLKDIEDKSNYKFVKMDICDFDTFYQLMQDEKIDGIIHLAAESHVDRSIKDPFTFARTNVMGTLSLLQAAKLYWESQPTPYVVEHELADGSKLKAHCKFYHISTDEVYGALEMTNPEGIEPPFTTKASSGERHLAYGKDFFYETTKYNPHSPYSASKASSDHFVRAFHDTYGMPTIVTNCSNNYGPYQFPEKLIPLFINNICHRKPLPVYGKGENVRDWLYVVDHARAIDTIFHNGTIAETYNIGGFNEWKNIDIIKTVIATVDRLLGRPEGADLDLITYVTDRLGHDARYAIDSTKFQKELGWEPSLQFEEGIEKTVKWYLENEAWMDNITSGEYEKYYECIYSDR</sequence>
<evidence type="ECO:0000313" key="9">
    <source>
        <dbReference type="Proteomes" id="UP000375690"/>
    </source>
</evidence>
<name>A0A6A1XGV3_BACOV</name>
<dbReference type="InterPro" id="IPR036291">
    <property type="entry name" value="NAD(P)-bd_dom_sf"/>
</dbReference>
<evidence type="ECO:0000256" key="6">
    <source>
        <dbReference type="ARBA" id="ARBA00023239"/>
    </source>
</evidence>
<comment type="similarity">
    <text evidence="3">Belongs to the NAD(P)-dependent epimerase/dehydratase family. dTDP-glucose dehydratase subfamily.</text>
</comment>
<dbReference type="Proteomes" id="UP000375690">
    <property type="component" value="Unassembled WGS sequence"/>
</dbReference>
<dbReference type="Gene3D" id="3.40.50.720">
    <property type="entry name" value="NAD(P)-binding Rossmann-like Domain"/>
    <property type="match status" value="1"/>
</dbReference>
<evidence type="ECO:0000256" key="1">
    <source>
        <dbReference type="ARBA" id="ARBA00001539"/>
    </source>
</evidence>
<dbReference type="GO" id="GO:0009225">
    <property type="term" value="P:nucleotide-sugar metabolic process"/>
    <property type="evidence" value="ECO:0007669"/>
    <property type="project" value="InterPro"/>
</dbReference>
<dbReference type="InterPro" id="IPR005888">
    <property type="entry name" value="dTDP_Gluc_deHydtase"/>
</dbReference>
<dbReference type="SUPFAM" id="SSF51735">
    <property type="entry name" value="NAD(P)-binding Rossmann-fold domains"/>
    <property type="match status" value="1"/>
</dbReference>
<dbReference type="Gene3D" id="3.90.25.10">
    <property type="entry name" value="UDP-galactose 4-epimerase, domain 1"/>
    <property type="match status" value="1"/>
</dbReference>
<dbReference type="AlphaFoldDB" id="A0A6A1XGV3"/>
<evidence type="ECO:0000256" key="2">
    <source>
        <dbReference type="ARBA" id="ARBA00001911"/>
    </source>
</evidence>
<evidence type="ECO:0000259" key="7">
    <source>
        <dbReference type="Pfam" id="PF16363"/>
    </source>
</evidence>
<comment type="cofactor">
    <cofactor evidence="2">
        <name>NAD(+)</name>
        <dbReference type="ChEBI" id="CHEBI:57540"/>
    </cofactor>
</comment>
<feature type="domain" description="NAD(P)-binding" evidence="7">
    <location>
        <begin position="7"/>
        <end position="361"/>
    </location>
</feature>
<dbReference type="Pfam" id="PF16363">
    <property type="entry name" value="GDP_Man_Dehyd"/>
    <property type="match status" value="1"/>
</dbReference>
<proteinExistence type="inferred from homology"/>
<comment type="catalytic activity">
    <reaction evidence="1">
        <text>dTDP-alpha-D-glucose = dTDP-4-dehydro-6-deoxy-alpha-D-glucose + H2O</text>
        <dbReference type="Rhea" id="RHEA:17221"/>
        <dbReference type="ChEBI" id="CHEBI:15377"/>
        <dbReference type="ChEBI" id="CHEBI:57477"/>
        <dbReference type="ChEBI" id="CHEBI:57649"/>
        <dbReference type="EC" id="4.2.1.46"/>
    </reaction>
</comment>
<dbReference type="EMBL" id="VWFC01000019">
    <property type="protein sequence ID" value="KAB1324943.1"/>
    <property type="molecule type" value="Genomic_DNA"/>
</dbReference>
<organism evidence="8 9">
    <name type="scientific">Bacteroides ovatus</name>
    <dbReference type="NCBI Taxonomy" id="28116"/>
    <lineage>
        <taxon>Bacteria</taxon>
        <taxon>Pseudomonadati</taxon>
        <taxon>Bacteroidota</taxon>
        <taxon>Bacteroidia</taxon>
        <taxon>Bacteroidales</taxon>
        <taxon>Bacteroidaceae</taxon>
        <taxon>Bacteroides</taxon>
    </lineage>
</organism>
<evidence type="ECO:0000256" key="4">
    <source>
        <dbReference type="ARBA" id="ARBA00011990"/>
    </source>
</evidence>
<dbReference type="GO" id="GO:0008460">
    <property type="term" value="F:dTDP-glucose 4,6-dehydratase activity"/>
    <property type="evidence" value="ECO:0007669"/>
    <property type="project" value="UniProtKB-EC"/>
</dbReference>
<dbReference type="PANTHER" id="PTHR43000">
    <property type="entry name" value="DTDP-D-GLUCOSE 4,6-DEHYDRATASE-RELATED"/>
    <property type="match status" value="1"/>
</dbReference>
<evidence type="ECO:0000256" key="3">
    <source>
        <dbReference type="ARBA" id="ARBA00008178"/>
    </source>
</evidence>
<dbReference type="InterPro" id="IPR016040">
    <property type="entry name" value="NAD(P)-bd_dom"/>
</dbReference>
<reference evidence="8 9" key="1">
    <citation type="journal article" date="2019" name="Nat. Med.">
        <title>A library of human gut bacterial isolates paired with longitudinal multiomics data enables mechanistic microbiome research.</title>
        <authorList>
            <person name="Poyet M."/>
            <person name="Groussin M."/>
            <person name="Gibbons S.M."/>
            <person name="Avila-Pacheco J."/>
            <person name="Jiang X."/>
            <person name="Kearney S.M."/>
            <person name="Perrotta A.R."/>
            <person name="Berdy B."/>
            <person name="Zhao S."/>
            <person name="Lieberman T.D."/>
            <person name="Swanson P.K."/>
            <person name="Smith M."/>
            <person name="Roesemann S."/>
            <person name="Alexander J.E."/>
            <person name="Rich S.A."/>
            <person name="Livny J."/>
            <person name="Vlamakis H."/>
            <person name="Clish C."/>
            <person name="Bullock K."/>
            <person name="Deik A."/>
            <person name="Scott J."/>
            <person name="Pierce K.A."/>
            <person name="Xavier R.J."/>
            <person name="Alm E.J."/>
        </authorList>
    </citation>
    <scope>NUCLEOTIDE SEQUENCE [LARGE SCALE GENOMIC DNA]</scope>
    <source>
        <strain evidence="8 9">BIOML-A2</strain>
    </source>
</reference>
<comment type="caution">
    <text evidence="8">The sequence shown here is derived from an EMBL/GenBank/DDBJ whole genome shotgun (WGS) entry which is preliminary data.</text>
</comment>
<evidence type="ECO:0000256" key="5">
    <source>
        <dbReference type="ARBA" id="ARBA00023027"/>
    </source>
</evidence>